<dbReference type="AlphaFoldDB" id="A0A2S9JVS7"/>
<keyword evidence="10" id="KW-0675">Receptor</keyword>
<keyword evidence="4" id="KW-0410">Iron transport</keyword>
<dbReference type="PANTHER" id="PTHR30069">
    <property type="entry name" value="TONB-DEPENDENT OUTER MEMBRANE RECEPTOR"/>
    <property type="match status" value="1"/>
</dbReference>
<evidence type="ECO:0000259" key="16">
    <source>
        <dbReference type="Pfam" id="PF07715"/>
    </source>
</evidence>
<evidence type="ECO:0000256" key="13">
    <source>
        <dbReference type="RuleBase" id="RU003357"/>
    </source>
</evidence>
<evidence type="ECO:0000259" key="15">
    <source>
        <dbReference type="Pfam" id="PF07660"/>
    </source>
</evidence>
<accession>A0A2S9JVS7</accession>
<evidence type="ECO:0000256" key="10">
    <source>
        <dbReference type="ARBA" id="ARBA00023170"/>
    </source>
</evidence>
<keyword evidence="6" id="KW-0732">Signal</keyword>
<dbReference type="Gene3D" id="3.55.50.30">
    <property type="match status" value="1"/>
</dbReference>
<evidence type="ECO:0000256" key="12">
    <source>
        <dbReference type="PROSITE-ProRule" id="PRU01360"/>
    </source>
</evidence>
<evidence type="ECO:0000259" key="14">
    <source>
        <dbReference type="Pfam" id="PF00593"/>
    </source>
</evidence>
<sequence>MKFNYFILPFSYKRRRLFLFVKLIVALILLSSLQGNAKIFAQSISLKKKNAPLEEILKDIGKQAGYVFWYEPQTIKPFRDTDVSLHNVSLETALEKVLENKNLAYSIVGKTIVIKDKQERNAQRAVVDFVSGIVVDINGQPIPGATIRVVGTTRTSSTDDTGAFQLKDVDDGDVISVSHTGYETVEIKLSAQRELRVILKQHIEAVEEIVVVGYGTQQKSHMTGAVSVLDMAEKKDQPFTNASQALHGVSGLWVNQAGGKPGQDVATIRIRGVGTLNNQNPLVLVDGIEFNMNELNPNDIESITVLKDASAAIYGSRSANGVILVTTKTGKRGRTAVNYSFSHGIQQTTRMPDVVWDPILYMQMRNTAMINEGSPITYSEEQIEEYRNGMATNPHIYPNINWFDEVLKNGYLQQHNLRFSGGSEKTTYNLSLGFMDQDGVLIDANHANRYSLALNLATDISSKLKVGGSVHANYRKYDENAHGTPYFFNRFMRVLPIFSPYLPDGRYGNAVFATPGRNAVENPLMLLKEGRKDHAVQRILAKAFADYELPFGLRYNINLGIDKLDGYARQFVPFLTTYNPKTEVPYYYNNNPYAFNYDDNVLNMSFFQTLTWDKEIDLHNVSAMVGTSYISEERGWFDARIEGYFDNALTDISAGSINPRNNGAETRDKLGSYFGRLNYNYDEKYLIETTFRYDGSARFAPANRWAFFPSFSAGWRLDRESFFPQFSGLNLLKLRGSWGKLGNQDVPLFSYLPKVSLGNDYNFNGIIVPGAAITGSVDPNISWETTTTTNLGLDAEMWNGKLGLSFELFKRRTTDILRPVNLPAQVGNLSGAQRNIGVVDNKGYELNLSHRNLINDFSYEISGGITYVKNQIVDLNGETVINGRRILKEGYPIDAYYLYDAEGIYQNQEQIDYSAVISSNVKPGFLKYRDVNGDDKINGDDRIIVGSSIPKYMYSFNLKFGYKNFSFDTFWQGVQGLNIYPTNNLAYPINNGAGITHEWVTDSWTPERPDARLPILVTPQGASENYQASTFWLQDASYLRLQNVQLNYSLPKDLISKVGLSNFSLFVNGQNLLTFSNFKQFDPEKEIKDDTLYDYPMLKTFSFGLNATF</sequence>
<dbReference type="PANTHER" id="PTHR30069:SF29">
    <property type="entry name" value="HEMOGLOBIN AND HEMOGLOBIN-HAPTOGLOBIN-BINDING PROTEIN 1-RELATED"/>
    <property type="match status" value="1"/>
</dbReference>
<feature type="domain" description="TonB-dependent receptor-like beta-barrel" evidence="14">
    <location>
        <begin position="555"/>
        <end position="1072"/>
    </location>
</feature>
<reference evidence="17 18" key="1">
    <citation type="submission" date="2018-02" db="EMBL/GenBank/DDBJ databases">
        <title>The draft genome of Sphingobacterium gobiense H7.</title>
        <authorList>
            <person name="Li L."/>
            <person name="Liu L."/>
            <person name="Zhang X."/>
            <person name="Wang T."/>
            <person name="Liang L."/>
        </authorList>
    </citation>
    <scope>NUCLEOTIDE SEQUENCE [LARGE SCALE GENOMIC DNA]</scope>
    <source>
        <strain evidence="17 18">ACCC 05757</strain>
    </source>
</reference>
<dbReference type="PROSITE" id="PS52016">
    <property type="entry name" value="TONB_DEPENDENT_REC_3"/>
    <property type="match status" value="1"/>
</dbReference>
<dbReference type="SUPFAM" id="SSF56935">
    <property type="entry name" value="Porins"/>
    <property type="match status" value="1"/>
</dbReference>
<gene>
    <name evidence="17" type="ORF">C5749_01575</name>
</gene>
<dbReference type="GO" id="GO:0015344">
    <property type="term" value="F:siderophore uptake transmembrane transporter activity"/>
    <property type="evidence" value="ECO:0007669"/>
    <property type="project" value="TreeGrafter"/>
</dbReference>
<dbReference type="OrthoDB" id="600887at2"/>
<evidence type="ECO:0000256" key="2">
    <source>
        <dbReference type="ARBA" id="ARBA00022448"/>
    </source>
</evidence>
<dbReference type="InterPro" id="IPR023997">
    <property type="entry name" value="TonB-dep_OMP_SusC/RagA_CS"/>
</dbReference>
<dbReference type="NCBIfam" id="TIGR04056">
    <property type="entry name" value="OMP_RagA_SusC"/>
    <property type="match status" value="1"/>
</dbReference>
<evidence type="ECO:0000256" key="3">
    <source>
        <dbReference type="ARBA" id="ARBA00022452"/>
    </source>
</evidence>
<keyword evidence="5 12" id="KW-0812">Transmembrane</keyword>
<dbReference type="SUPFAM" id="SSF49464">
    <property type="entry name" value="Carboxypeptidase regulatory domain-like"/>
    <property type="match status" value="1"/>
</dbReference>
<keyword evidence="9 12" id="KW-0472">Membrane</keyword>
<comment type="subcellular location">
    <subcellularLocation>
        <location evidence="1 12">Cell outer membrane</location>
        <topology evidence="1 12">Multi-pass membrane protein</topology>
    </subcellularLocation>
</comment>
<evidence type="ECO:0000256" key="8">
    <source>
        <dbReference type="ARBA" id="ARBA00023077"/>
    </source>
</evidence>
<dbReference type="GO" id="GO:0044718">
    <property type="term" value="P:siderophore transmembrane transport"/>
    <property type="evidence" value="ECO:0007669"/>
    <property type="project" value="TreeGrafter"/>
</dbReference>
<evidence type="ECO:0000313" key="17">
    <source>
        <dbReference type="EMBL" id="PRD57376.1"/>
    </source>
</evidence>
<evidence type="ECO:0000256" key="5">
    <source>
        <dbReference type="ARBA" id="ARBA00022692"/>
    </source>
</evidence>
<dbReference type="InterPro" id="IPR012910">
    <property type="entry name" value="Plug_dom"/>
</dbReference>
<keyword evidence="18" id="KW-1185">Reference proteome</keyword>
<dbReference type="InterPro" id="IPR000531">
    <property type="entry name" value="Beta-barrel_TonB"/>
</dbReference>
<dbReference type="InterPro" id="IPR037066">
    <property type="entry name" value="Plug_dom_sf"/>
</dbReference>
<feature type="domain" description="Secretin/TonB short N-terminal" evidence="15">
    <location>
        <begin position="70"/>
        <end position="116"/>
    </location>
</feature>
<comment type="similarity">
    <text evidence="12 13">Belongs to the TonB-dependent receptor family.</text>
</comment>
<keyword evidence="4" id="KW-0406">Ion transport</keyword>
<dbReference type="InterPro" id="IPR036942">
    <property type="entry name" value="Beta-barrel_TonB_sf"/>
</dbReference>
<dbReference type="NCBIfam" id="TIGR04057">
    <property type="entry name" value="SusC_RagA_signa"/>
    <property type="match status" value="1"/>
</dbReference>
<keyword evidence="2 12" id="KW-0813">Transport</keyword>
<dbReference type="FunFam" id="2.170.130.10:FF:000003">
    <property type="entry name" value="SusC/RagA family TonB-linked outer membrane protein"/>
    <property type="match status" value="1"/>
</dbReference>
<comment type="caution">
    <text evidence="17">The sequence shown here is derived from an EMBL/GenBank/DDBJ whole genome shotgun (WGS) entry which is preliminary data.</text>
</comment>
<keyword evidence="3 12" id="KW-1134">Transmembrane beta strand</keyword>
<evidence type="ECO:0000256" key="6">
    <source>
        <dbReference type="ARBA" id="ARBA00022729"/>
    </source>
</evidence>
<dbReference type="Gene3D" id="2.40.170.20">
    <property type="entry name" value="TonB-dependent receptor, beta-barrel domain"/>
    <property type="match status" value="1"/>
</dbReference>
<dbReference type="InterPro" id="IPR008969">
    <property type="entry name" value="CarboxyPept-like_regulatory"/>
</dbReference>
<dbReference type="InterPro" id="IPR039426">
    <property type="entry name" value="TonB-dep_rcpt-like"/>
</dbReference>
<dbReference type="Pfam" id="PF07715">
    <property type="entry name" value="Plug"/>
    <property type="match status" value="1"/>
</dbReference>
<dbReference type="Gene3D" id="2.170.130.10">
    <property type="entry name" value="TonB-dependent receptor, plug domain"/>
    <property type="match status" value="1"/>
</dbReference>
<dbReference type="Proteomes" id="UP000238642">
    <property type="component" value="Unassembled WGS sequence"/>
</dbReference>
<dbReference type="InterPro" id="IPR023996">
    <property type="entry name" value="TonB-dep_OMP_SusC/RagA"/>
</dbReference>
<dbReference type="Pfam" id="PF07660">
    <property type="entry name" value="STN"/>
    <property type="match status" value="1"/>
</dbReference>
<evidence type="ECO:0000256" key="11">
    <source>
        <dbReference type="ARBA" id="ARBA00023237"/>
    </source>
</evidence>
<evidence type="ECO:0000313" key="18">
    <source>
        <dbReference type="Proteomes" id="UP000238642"/>
    </source>
</evidence>
<dbReference type="InterPro" id="IPR011662">
    <property type="entry name" value="Secretin/TonB_short_N"/>
</dbReference>
<name>A0A2S9JVS7_9SPHI</name>
<keyword evidence="7" id="KW-0408">Iron</keyword>
<protein>
    <submittedName>
        <fullName evidence="17">SusC/RagA family TonB-linked outer membrane protein</fullName>
    </submittedName>
</protein>
<keyword evidence="11 12" id="KW-0998">Cell outer membrane</keyword>
<keyword evidence="8 13" id="KW-0798">TonB box</keyword>
<dbReference type="GO" id="GO:0009279">
    <property type="term" value="C:cell outer membrane"/>
    <property type="evidence" value="ECO:0007669"/>
    <property type="project" value="UniProtKB-SubCell"/>
</dbReference>
<dbReference type="RefSeq" id="WP_105725096.1">
    <property type="nucleotide sequence ID" value="NZ_PVBS01000001.1"/>
</dbReference>
<organism evidence="17 18">
    <name type="scientific">Sphingobacterium gobiense</name>
    <dbReference type="NCBI Taxonomy" id="1382456"/>
    <lineage>
        <taxon>Bacteria</taxon>
        <taxon>Pseudomonadati</taxon>
        <taxon>Bacteroidota</taxon>
        <taxon>Sphingobacteriia</taxon>
        <taxon>Sphingobacteriales</taxon>
        <taxon>Sphingobacteriaceae</taxon>
        <taxon>Sphingobacterium</taxon>
    </lineage>
</organism>
<evidence type="ECO:0000256" key="9">
    <source>
        <dbReference type="ARBA" id="ARBA00023136"/>
    </source>
</evidence>
<evidence type="ECO:0000256" key="4">
    <source>
        <dbReference type="ARBA" id="ARBA00022496"/>
    </source>
</evidence>
<evidence type="ECO:0000256" key="7">
    <source>
        <dbReference type="ARBA" id="ARBA00023004"/>
    </source>
</evidence>
<dbReference type="Pfam" id="PF13715">
    <property type="entry name" value="CarbopepD_reg_2"/>
    <property type="match status" value="1"/>
</dbReference>
<evidence type="ECO:0000256" key="1">
    <source>
        <dbReference type="ARBA" id="ARBA00004571"/>
    </source>
</evidence>
<dbReference type="EMBL" id="PVBS01000001">
    <property type="protein sequence ID" value="PRD57376.1"/>
    <property type="molecule type" value="Genomic_DNA"/>
</dbReference>
<proteinExistence type="inferred from homology"/>
<feature type="domain" description="TonB-dependent receptor plug" evidence="16">
    <location>
        <begin position="220"/>
        <end position="322"/>
    </location>
</feature>
<dbReference type="Pfam" id="PF00593">
    <property type="entry name" value="TonB_dep_Rec_b-barrel"/>
    <property type="match status" value="1"/>
</dbReference>
<dbReference type="Gene3D" id="2.60.40.1120">
    <property type="entry name" value="Carboxypeptidase-like, regulatory domain"/>
    <property type="match status" value="1"/>
</dbReference>